<feature type="region of interest" description="Disordered" evidence="1">
    <location>
        <begin position="24"/>
        <end position="54"/>
    </location>
</feature>
<dbReference type="EMBL" id="LSYV01000017">
    <property type="protein sequence ID" value="KXZ50440.1"/>
    <property type="molecule type" value="Genomic_DNA"/>
</dbReference>
<feature type="region of interest" description="Disordered" evidence="1">
    <location>
        <begin position="126"/>
        <end position="147"/>
    </location>
</feature>
<dbReference type="InterPro" id="IPR042120">
    <property type="entry name" value="MutL_C_dimsub"/>
</dbReference>
<sequence>MREHIDVFRRNGFDFVERTPGGKLLPLPGAGASSRGPMAKGPDGPGGAAGVASDDVDDDVVLSEAEPPAAAAAREGMDGSGGMDIDDGGGCGGELLLSAVPVSRATGQLGMEDVAELVAMLRAGEGRESARGGGGAGGDDVGGEGQRAWEEELRPSRVRAMLASRACRSSIMVGRPLSRPEMGRLLAGLAELRQPWNCPHGRPTMRHVCVLPGQPGLAPA</sequence>
<dbReference type="SUPFAM" id="SSF118116">
    <property type="entry name" value="DNA mismatch repair protein MutL"/>
    <property type="match status" value="1"/>
</dbReference>
<feature type="compositionally biased region" description="Gly residues" evidence="1">
    <location>
        <begin position="78"/>
        <end position="87"/>
    </location>
</feature>
<evidence type="ECO:0000313" key="3">
    <source>
        <dbReference type="Proteomes" id="UP000075714"/>
    </source>
</evidence>
<reference evidence="3" key="1">
    <citation type="journal article" date="2016" name="Nat. Commun.">
        <title>The Gonium pectorale genome demonstrates co-option of cell cycle regulation during the evolution of multicellularity.</title>
        <authorList>
            <person name="Hanschen E.R."/>
            <person name="Marriage T.N."/>
            <person name="Ferris P.J."/>
            <person name="Hamaji T."/>
            <person name="Toyoda A."/>
            <person name="Fujiyama A."/>
            <person name="Neme R."/>
            <person name="Noguchi H."/>
            <person name="Minakuchi Y."/>
            <person name="Suzuki M."/>
            <person name="Kawai-Toyooka H."/>
            <person name="Smith D.R."/>
            <person name="Sparks H."/>
            <person name="Anderson J."/>
            <person name="Bakaric R."/>
            <person name="Luria V."/>
            <person name="Karger A."/>
            <person name="Kirschner M.W."/>
            <person name="Durand P.M."/>
            <person name="Michod R.E."/>
            <person name="Nozaki H."/>
            <person name="Olson B.J."/>
        </authorList>
    </citation>
    <scope>NUCLEOTIDE SEQUENCE [LARGE SCALE GENOMIC DNA]</scope>
    <source>
        <strain evidence="3">NIES-2863</strain>
    </source>
</reference>
<keyword evidence="3" id="KW-1185">Reference proteome</keyword>
<organism evidence="2 3">
    <name type="scientific">Gonium pectorale</name>
    <name type="common">Green alga</name>
    <dbReference type="NCBI Taxonomy" id="33097"/>
    <lineage>
        <taxon>Eukaryota</taxon>
        <taxon>Viridiplantae</taxon>
        <taxon>Chlorophyta</taxon>
        <taxon>core chlorophytes</taxon>
        <taxon>Chlorophyceae</taxon>
        <taxon>CS clade</taxon>
        <taxon>Chlamydomonadales</taxon>
        <taxon>Volvocaceae</taxon>
        <taxon>Gonium</taxon>
    </lineage>
</organism>
<comment type="caution">
    <text evidence="2">The sequence shown here is derived from an EMBL/GenBank/DDBJ whole genome shotgun (WGS) entry which is preliminary data.</text>
</comment>
<dbReference type="InterPro" id="IPR037198">
    <property type="entry name" value="MutL_C_sf"/>
</dbReference>
<feature type="compositionally biased region" description="Gly residues" evidence="1">
    <location>
        <begin position="131"/>
        <end position="145"/>
    </location>
</feature>
<dbReference type="STRING" id="33097.A0A150GM88"/>
<dbReference type="GO" id="GO:0140664">
    <property type="term" value="F:ATP-dependent DNA damage sensor activity"/>
    <property type="evidence" value="ECO:0007669"/>
    <property type="project" value="InterPro"/>
</dbReference>
<proteinExistence type="predicted"/>
<dbReference type="GO" id="GO:0016887">
    <property type="term" value="F:ATP hydrolysis activity"/>
    <property type="evidence" value="ECO:0007669"/>
    <property type="project" value="InterPro"/>
</dbReference>
<evidence type="ECO:0000313" key="2">
    <source>
        <dbReference type="EMBL" id="KXZ50440.1"/>
    </source>
</evidence>
<feature type="region of interest" description="Disordered" evidence="1">
    <location>
        <begin position="67"/>
        <end position="87"/>
    </location>
</feature>
<dbReference type="Proteomes" id="UP000075714">
    <property type="component" value="Unassembled WGS sequence"/>
</dbReference>
<protein>
    <recommendedName>
        <fullName evidence="4">MutL C-terminal dimerisation domain-containing protein</fullName>
    </recommendedName>
</protein>
<dbReference type="PANTHER" id="PTHR10073">
    <property type="entry name" value="DNA MISMATCH REPAIR PROTEIN MLH, PMS, MUTL"/>
    <property type="match status" value="1"/>
</dbReference>
<dbReference type="Gene3D" id="3.30.1540.20">
    <property type="entry name" value="MutL, C-terminal domain, dimerisation subdomain"/>
    <property type="match status" value="1"/>
</dbReference>
<dbReference type="PANTHER" id="PTHR10073:SF52">
    <property type="entry name" value="MISMATCH REPAIR ENDONUCLEASE PMS2"/>
    <property type="match status" value="1"/>
</dbReference>
<evidence type="ECO:0008006" key="4">
    <source>
        <dbReference type="Google" id="ProtNLM"/>
    </source>
</evidence>
<dbReference type="GO" id="GO:0006298">
    <property type="term" value="P:mismatch repair"/>
    <property type="evidence" value="ECO:0007669"/>
    <property type="project" value="InterPro"/>
</dbReference>
<accession>A0A150GM88</accession>
<evidence type="ECO:0000256" key="1">
    <source>
        <dbReference type="SAM" id="MobiDB-lite"/>
    </source>
</evidence>
<name>A0A150GM88_GONPE</name>
<dbReference type="InterPro" id="IPR038973">
    <property type="entry name" value="MutL/Mlh/Pms-like"/>
</dbReference>
<gene>
    <name evidence="2" type="ORF">GPECTOR_16g614</name>
</gene>
<dbReference type="GO" id="GO:0032389">
    <property type="term" value="C:MutLalpha complex"/>
    <property type="evidence" value="ECO:0007669"/>
    <property type="project" value="TreeGrafter"/>
</dbReference>
<dbReference type="AlphaFoldDB" id="A0A150GM88"/>
<dbReference type="OrthoDB" id="10254304at2759"/>